<gene>
    <name evidence="2" type="ORF">JMN37_03675</name>
</gene>
<organism evidence="2 3">
    <name type="scientific">Corynebacterium lipophilum</name>
    <dbReference type="NCBI Taxonomy" id="2804918"/>
    <lineage>
        <taxon>Bacteria</taxon>
        <taxon>Bacillati</taxon>
        <taxon>Actinomycetota</taxon>
        <taxon>Actinomycetes</taxon>
        <taxon>Mycobacteriales</taxon>
        <taxon>Corynebacteriaceae</taxon>
        <taxon>Corynebacterium</taxon>
    </lineage>
</organism>
<dbReference type="Proteomes" id="UP001205920">
    <property type="component" value="Unassembled WGS sequence"/>
</dbReference>
<feature type="transmembrane region" description="Helical" evidence="1">
    <location>
        <begin position="98"/>
        <end position="122"/>
    </location>
</feature>
<dbReference type="RefSeq" id="WP_252931070.1">
    <property type="nucleotide sequence ID" value="NZ_JAEUWV010000003.1"/>
</dbReference>
<dbReference type="AlphaFoldDB" id="A0AAW5HS25"/>
<sequence length="125" mass="13179">MTETRSKADIARGEKAAGLIWLSVGALISLLLEAVNLDTRIVGIAVPFTVVIAALFNAVLTKTAALWSDHLLVKLVPLIVWVVGFFVLLIALPARGAVVLPASPLTLLLLFAGLGGGVWPLFGRK</sequence>
<name>A0AAW5HS25_9CORY</name>
<keyword evidence="1" id="KW-1133">Transmembrane helix</keyword>
<keyword evidence="1" id="KW-0472">Membrane</keyword>
<keyword evidence="3" id="KW-1185">Reference proteome</keyword>
<reference evidence="2 3" key="1">
    <citation type="submission" date="2021-01" db="EMBL/GenBank/DDBJ databases">
        <title>Identification and Characterization of Corynebacterium sp.</title>
        <authorList>
            <person name="Luo Q."/>
            <person name="Qu P."/>
            <person name="Chen Q."/>
        </authorList>
    </citation>
    <scope>NUCLEOTIDE SEQUENCE [LARGE SCALE GENOMIC DNA]</scope>
    <source>
        <strain evidence="2 3">MC-18</strain>
    </source>
</reference>
<evidence type="ECO:0000313" key="2">
    <source>
        <dbReference type="EMBL" id="MCO6394089.1"/>
    </source>
</evidence>
<comment type="caution">
    <text evidence="2">The sequence shown here is derived from an EMBL/GenBank/DDBJ whole genome shotgun (WGS) entry which is preliminary data.</text>
</comment>
<keyword evidence="1" id="KW-0812">Transmembrane</keyword>
<accession>A0AAW5HS25</accession>
<evidence type="ECO:0000256" key="1">
    <source>
        <dbReference type="SAM" id="Phobius"/>
    </source>
</evidence>
<feature type="transmembrane region" description="Helical" evidence="1">
    <location>
        <begin position="16"/>
        <end position="35"/>
    </location>
</feature>
<feature type="transmembrane region" description="Helical" evidence="1">
    <location>
        <begin position="41"/>
        <end position="60"/>
    </location>
</feature>
<dbReference type="EMBL" id="JAEUWV010000003">
    <property type="protein sequence ID" value="MCO6394089.1"/>
    <property type="molecule type" value="Genomic_DNA"/>
</dbReference>
<proteinExistence type="predicted"/>
<protein>
    <submittedName>
        <fullName evidence="2">Uncharacterized protein</fullName>
    </submittedName>
</protein>
<evidence type="ECO:0000313" key="3">
    <source>
        <dbReference type="Proteomes" id="UP001205920"/>
    </source>
</evidence>
<feature type="transmembrane region" description="Helical" evidence="1">
    <location>
        <begin position="72"/>
        <end position="92"/>
    </location>
</feature>